<comment type="caution">
    <text evidence="2">The sequence shown here is derived from an EMBL/GenBank/DDBJ whole genome shotgun (WGS) entry which is preliminary data.</text>
</comment>
<dbReference type="EMBL" id="PSQE01000003">
    <property type="protein sequence ID" value="RHN69680.1"/>
    <property type="molecule type" value="Genomic_DNA"/>
</dbReference>
<dbReference type="AlphaFoldDB" id="A0A396IW62"/>
<keyword evidence="1" id="KW-1133">Transmembrane helix</keyword>
<evidence type="ECO:0000313" key="3">
    <source>
        <dbReference type="Proteomes" id="UP000265566"/>
    </source>
</evidence>
<evidence type="ECO:0000256" key="1">
    <source>
        <dbReference type="SAM" id="Phobius"/>
    </source>
</evidence>
<organism evidence="2 3">
    <name type="scientific">Medicago truncatula</name>
    <name type="common">Barrel medic</name>
    <name type="synonym">Medicago tribuloides</name>
    <dbReference type="NCBI Taxonomy" id="3880"/>
    <lineage>
        <taxon>Eukaryota</taxon>
        <taxon>Viridiplantae</taxon>
        <taxon>Streptophyta</taxon>
        <taxon>Embryophyta</taxon>
        <taxon>Tracheophyta</taxon>
        <taxon>Spermatophyta</taxon>
        <taxon>Magnoliopsida</taxon>
        <taxon>eudicotyledons</taxon>
        <taxon>Gunneridae</taxon>
        <taxon>Pentapetalae</taxon>
        <taxon>rosids</taxon>
        <taxon>fabids</taxon>
        <taxon>Fabales</taxon>
        <taxon>Fabaceae</taxon>
        <taxon>Papilionoideae</taxon>
        <taxon>50 kb inversion clade</taxon>
        <taxon>NPAAA clade</taxon>
        <taxon>Hologalegina</taxon>
        <taxon>IRL clade</taxon>
        <taxon>Trifolieae</taxon>
        <taxon>Medicago</taxon>
    </lineage>
</organism>
<accession>A0A396IW62</accession>
<sequence>MYICTIQHFVFHKNRSSKSIQFVFPITFYALVYLKLYHLVLKYWECPRLPSFLLEECFMGHCL</sequence>
<proteinExistence type="predicted"/>
<reference evidence="3" key="1">
    <citation type="journal article" date="2018" name="Nat. Plants">
        <title>Whole-genome landscape of Medicago truncatula symbiotic genes.</title>
        <authorList>
            <person name="Pecrix Y."/>
            <person name="Staton S.E."/>
            <person name="Sallet E."/>
            <person name="Lelandais-Briere C."/>
            <person name="Moreau S."/>
            <person name="Carrere S."/>
            <person name="Blein T."/>
            <person name="Jardinaud M.F."/>
            <person name="Latrasse D."/>
            <person name="Zouine M."/>
            <person name="Zahm M."/>
            <person name="Kreplak J."/>
            <person name="Mayjonade B."/>
            <person name="Satge C."/>
            <person name="Perez M."/>
            <person name="Cauet S."/>
            <person name="Marande W."/>
            <person name="Chantry-Darmon C."/>
            <person name="Lopez-Roques C."/>
            <person name="Bouchez O."/>
            <person name="Berard A."/>
            <person name="Debelle F."/>
            <person name="Munos S."/>
            <person name="Bendahmane A."/>
            <person name="Berges H."/>
            <person name="Niebel A."/>
            <person name="Buitink J."/>
            <person name="Frugier F."/>
            <person name="Benhamed M."/>
            <person name="Crespi M."/>
            <person name="Gouzy J."/>
            <person name="Gamas P."/>
        </authorList>
    </citation>
    <scope>NUCLEOTIDE SEQUENCE [LARGE SCALE GENOMIC DNA]</scope>
    <source>
        <strain evidence="3">cv. Jemalong A17</strain>
    </source>
</reference>
<dbReference type="Proteomes" id="UP000265566">
    <property type="component" value="Chromosome 3"/>
</dbReference>
<keyword evidence="1" id="KW-0812">Transmembrane</keyword>
<evidence type="ECO:0000313" key="2">
    <source>
        <dbReference type="EMBL" id="RHN69680.1"/>
    </source>
</evidence>
<feature type="transmembrane region" description="Helical" evidence="1">
    <location>
        <begin position="20"/>
        <end position="40"/>
    </location>
</feature>
<name>A0A396IW62_MEDTR</name>
<gene>
    <name evidence="2" type="ORF">MtrunA17_Chr3g0127421</name>
</gene>
<dbReference type="Gramene" id="rna18183">
    <property type="protein sequence ID" value="RHN69680.1"/>
    <property type="gene ID" value="gene18183"/>
</dbReference>
<evidence type="ECO:0008006" key="4">
    <source>
        <dbReference type="Google" id="ProtNLM"/>
    </source>
</evidence>
<keyword evidence="1" id="KW-0472">Membrane</keyword>
<protein>
    <recommendedName>
        <fullName evidence="4">Transmembrane protein</fullName>
    </recommendedName>
</protein>